<gene>
    <name evidence="1" type="ORF">LOK49_LG02G00754</name>
</gene>
<organism evidence="1 2">
    <name type="scientific">Camellia lanceoleosa</name>
    <dbReference type="NCBI Taxonomy" id="1840588"/>
    <lineage>
        <taxon>Eukaryota</taxon>
        <taxon>Viridiplantae</taxon>
        <taxon>Streptophyta</taxon>
        <taxon>Embryophyta</taxon>
        <taxon>Tracheophyta</taxon>
        <taxon>Spermatophyta</taxon>
        <taxon>Magnoliopsida</taxon>
        <taxon>eudicotyledons</taxon>
        <taxon>Gunneridae</taxon>
        <taxon>Pentapetalae</taxon>
        <taxon>asterids</taxon>
        <taxon>Ericales</taxon>
        <taxon>Theaceae</taxon>
        <taxon>Camellia</taxon>
    </lineage>
</organism>
<evidence type="ECO:0000313" key="1">
    <source>
        <dbReference type="EMBL" id="KAI8028350.1"/>
    </source>
</evidence>
<reference evidence="1 2" key="1">
    <citation type="journal article" date="2022" name="Plant J.">
        <title>Chromosome-level genome of Camellia lanceoleosa provides a valuable resource for understanding genome evolution and self-incompatibility.</title>
        <authorList>
            <person name="Gong W."/>
            <person name="Xiao S."/>
            <person name="Wang L."/>
            <person name="Liao Z."/>
            <person name="Chang Y."/>
            <person name="Mo W."/>
            <person name="Hu G."/>
            <person name="Li W."/>
            <person name="Zhao G."/>
            <person name="Zhu H."/>
            <person name="Hu X."/>
            <person name="Ji K."/>
            <person name="Xiang X."/>
            <person name="Song Q."/>
            <person name="Yuan D."/>
            <person name="Jin S."/>
            <person name="Zhang L."/>
        </authorList>
    </citation>
    <scope>NUCLEOTIDE SEQUENCE [LARGE SCALE GENOMIC DNA]</scope>
    <source>
        <strain evidence="1">SQ_2022a</strain>
    </source>
</reference>
<sequence>MEASTSSEVNFQIPAIPSGDDVKSTVSGFTMFMVYCSKKMTRAHGEVIGNRIGRLVEVEASSDSLLIHRSFLRLRIEVDVTKPLLQGFILYRCDSSGPIRDGVKVYYKYEKLTKFCYACGRIGHDNLSCKFVSREEGRNSGYGPNQRTGLARSVTSLHSQNARPLEKLYVGRDKSMQPMSILLGSAAARSNRDEGVAVSGLAAPSSHNLDENVEVRSVRNRVVELGATDFFQSEVQRPCTSSSPLEPSSLLDPFSHALNLPKVNMPYSNLSVEELSSNPSPERPRPSDSLIDSSISQVFTCLSLKRPLSEEDLRDHVPLKKLKEADSDIDDVVADPKALCVFTRKPKPRALSQRGSRLKKVPLVEIPIQTAVTAVIPSPGGVVPMGVVSLADNDVAQRFLACFRTWPSERWIRLNENFAPALSSSPYSTNPNANGQPCLVTPIPDPLFNCVCI</sequence>
<name>A0ACC0ITU3_9ERIC</name>
<keyword evidence="2" id="KW-1185">Reference proteome</keyword>
<accession>A0ACC0ITU3</accession>
<protein>
    <submittedName>
        <fullName evidence="1">Uncharacterized protein</fullName>
    </submittedName>
</protein>
<dbReference type="EMBL" id="CM045760">
    <property type="protein sequence ID" value="KAI8028350.1"/>
    <property type="molecule type" value="Genomic_DNA"/>
</dbReference>
<evidence type="ECO:0000313" key="2">
    <source>
        <dbReference type="Proteomes" id="UP001060215"/>
    </source>
</evidence>
<comment type="caution">
    <text evidence="1">The sequence shown here is derived from an EMBL/GenBank/DDBJ whole genome shotgun (WGS) entry which is preliminary data.</text>
</comment>
<dbReference type="Proteomes" id="UP001060215">
    <property type="component" value="Chromosome 3"/>
</dbReference>
<proteinExistence type="predicted"/>